<accession>A0A8J3TJJ3</accession>
<reference evidence="4 5" key="1">
    <citation type="submission" date="2021-01" db="EMBL/GenBank/DDBJ databases">
        <title>Whole genome shotgun sequence of Planotetraspora mira NBRC 15435.</title>
        <authorList>
            <person name="Komaki H."/>
            <person name="Tamura T."/>
        </authorList>
    </citation>
    <scope>NUCLEOTIDE SEQUENCE [LARGE SCALE GENOMIC DNA]</scope>
    <source>
        <strain evidence="4 5">NBRC 15435</strain>
    </source>
</reference>
<evidence type="ECO:0000313" key="5">
    <source>
        <dbReference type="Proteomes" id="UP000650628"/>
    </source>
</evidence>
<name>A0A8J3TJJ3_9ACTN</name>
<sequence>MTNTPRISKTAKLALAATGSVALIGLVATSTFAAASPGAPSAMENTGTPSPSDGTSTGPADTTPTDAAAAPTPTPETATATPAGITSRQAIEIAGARVPGARVTGVERELEHGHRVWEVKLVKGGIEYDVQVSADSGTVVRLRQDRGDDGVRAARGLGDDPARHDVDDDHGRRGGGNDDHGSHEAGDDHGRHGHGNDDRGLDDHGNDRHGA</sequence>
<feature type="chain" id="PRO_5039129497" description="PepSY domain-containing protein" evidence="2">
    <location>
        <begin position="36"/>
        <end position="211"/>
    </location>
</feature>
<dbReference type="Pfam" id="PF03413">
    <property type="entry name" value="PepSY"/>
    <property type="match status" value="1"/>
</dbReference>
<dbReference type="EMBL" id="BOOO01000008">
    <property type="protein sequence ID" value="GII28223.1"/>
    <property type="molecule type" value="Genomic_DNA"/>
</dbReference>
<evidence type="ECO:0000256" key="1">
    <source>
        <dbReference type="SAM" id="MobiDB-lite"/>
    </source>
</evidence>
<dbReference type="InterPro" id="IPR025711">
    <property type="entry name" value="PepSY"/>
</dbReference>
<dbReference type="AlphaFoldDB" id="A0A8J3TJJ3"/>
<dbReference type="Gene3D" id="3.10.450.40">
    <property type="match status" value="1"/>
</dbReference>
<keyword evidence="2" id="KW-0732">Signal</keyword>
<evidence type="ECO:0000313" key="4">
    <source>
        <dbReference type="EMBL" id="GII28223.1"/>
    </source>
</evidence>
<feature type="domain" description="PepSY" evidence="3">
    <location>
        <begin position="85"/>
        <end position="141"/>
    </location>
</feature>
<proteinExistence type="predicted"/>
<keyword evidence="5" id="KW-1185">Reference proteome</keyword>
<feature type="region of interest" description="Disordered" evidence="1">
    <location>
        <begin position="150"/>
        <end position="211"/>
    </location>
</feature>
<feature type="signal peptide" evidence="2">
    <location>
        <begin position="1"/>
        <end position="35"/>
    </location>
</feature>
<feature type="compositionally biased region" description="Low complexity" evidence="1">
    <location>
        <begin position="46"/>
        <end position="84"/>
    </location>
</feature>
<evidence type="ECO:0000256" key="2">
    <source>
        <dbReference type="SAM" id="SignalP"/>
    </source>
</evidence>
<dbReference type="Proteomes" id="UP000650628">
    <property type="component" value="Unassembled WGS sequence"/>
</dbReference>
<protein>
    <recommendedName>
        <fullName evidence="3">PepSY domain-containing protein</fullName>
    </recommendedName>
</protein>
<organism evidence="4 5">
    <name type="scientific">Planotetraspora mira</name>
    <dbReference type="NCBI Taxonomy" id="58121"/>
    <lineage>
        <taxon>Bacteria</taxon>
        <taxon>Bacillati</taxon>
        <taxon>Actinomycetota</taxon>
        <taxon>Actinomycetes</taxon>
        <taxon>Streptosporangiales</taxon>
        <taxon>Streptosporangiaceae</taxon>
        <taxon>Planotetraspora</taxon>
    </lineage>
</organism>
<evidence type="ECO:0000259" key="3">
    <source>
        <dbReference type="Pfam" id="PF03413"/>
    </source>
</evidence>
<dbReference type="RefSeq" id="WP_275409552.1">
    <property type="nucleotide sequence ID" value="NZ_BOOO01000008.1"/>
</dbReference>
<gene>
    <name evidence="4" type="ORF">Pmi06nite_16650</name>
</gene>
<feature type="region of interest" description="Disordered" evidence="1">
    <location>
        <begin position="36"/>
        <end position="84"/>
    </location>
</feature>
<comment type="caution">
    <text evidence="4">The sequence shown here is derived from an EMBL/GenBank/DDBJ whole genome shotgun (WGS) entry which is preliminary data.</text>
</comment>